<organism evidence="1">
    <name type="scientific">marine sediment metagenome</name>
    <dbReference type="NCBI Taxonomy" id="412755"/>
    <lineage>
        <taxon>unclassified sequences</taxon>
        <taxon>metagenomes</taxon>
        <taxon>ecological metagenomes</taxon>
    </lineage>
</organism>
<comment type="caution">
    <text evidence="1">The sequence shown here is derived from an EMBL/GenBank/DDBJ whole genome shotgun (WGS) entry which is preliminary data.</text>
</comment>
<name>X1IZS2_9ZZZZ</name>
<sequence>MKANILKTILNLPIPFYDKNLDKNLEIITDLMRSFLPRYEKQNEIIDNILKIERQINKEIYSLYEFTDKERSAIEQQFGIKSKVLHLISKKK</sequence>
<evidence type="ECO:0000313" key="1">
    <source>
        <dbReference type="EMBL" id="GAH71579.1"/>
    </source>
</evidence>
<protein>
    <submittedName>
        <fullName evidence="1">Uncharacterized protein</fullName>
    </submittedName>
</protein>
<dbReference type="EMBL" id="BARU01031165">
    <property type="protein sequence ID" value="GAH71579.1"/>
    <property type="molecule type" value="Genomic_DNA"/>
</dbReference>
<dbReference type="AlphaFoldDB" id="X1IZS2"/>
<accession>X1IZS2</accession>
<reference evidence="1" key="1">
    <citation type="journal article" date="2014" name="Front. Microbiol.">
        <title>High frequency of phylogenetically diverse reductive dehalogenase-homologous genes in deep subseafloor sedimentary metagenomes.</title>
        <authorList>
            <person name="Kawai M."/>
            <person name="Futagami T."/>
            <person name="Toyoda A."/>
            <person name="Takaki Y."/>
            <person name="Nishi S."/>
            <person name="Hori S."/>
            <person name="Arai W."/>
            <person name="Tsubouchi T."/>
            <person name="Morono Y."/>
            <person name="Uchiyama I."/>
            <person name="Ito T."/>
            <person name="Fujiyama A."/>
            <person name="Inagaki F."/>
            <person name="Takami H."/>
        </authorList>
    </citation>
    <scope>NUCLEOTIDE SEQUENCE</scope>
    <source>
        <strain evidence="1">Expedition CK06-06</strain>
    </source>
</reference>
<gene>
    <name evidence="1" type="ORF">S03H2_49332</name>
</gene>
<proteinExistence type="predicted"/>